<dbReference type="STRING" id="1917485.BOO69_17270"/>
<comment type="similarity">
    <text evidence="2">Belongs to the binding-protein-dependent transport system permease family. CysTW subfamily.</text>
</comment>
<keyword evidence="11" id="KW-1185">Reference proteome</keyword>
<sequence>MKMRPILWLFLPAALLLAAFIVLPSFDLFRASVFDPEFSTKHFQRLFERGVYLDVMWRTIRVSLAVAVLCTVIGYPVAFFINLQPRRRQTILLFLILIPMWMSILIRTYAWIVVLGRDGLVNEALAALGFTTEPVQMLFTSGAVLAAMVQILLPIQILTCYAAMTEIDLDLIRAARVLGARPRQALARVFLPLSLDGTLTGLVIIFMLSMGFFITPALLGGRQDRMIANLIEFQVQRLNWSFAAALGVVLLVLTVAMIVLLRAGGRMLARRILKGGL</sequence>
<evidence type="ECO:0000256" key="5">
    <source>
        <dbReference type="ARBA" id="ARBA00022692"/>
    </source>
</evidence>
<evidence type="ECO:0000256" key="7">
    <source>
        <dbReference type="ARBA" id="ARBA00023136"/>
    </source>
</evidence>
<evidence type="ECO:0000256" key="4">
    <source>
        <dbReference type="ARBA" id="ARBA00022475"/>
    </source>
</evidence>
<feature type="transmembrane region" description="Helical" evidence="8">
    <location>
        <begin position="55"/>
        <end position="79"/>
    </location>
</feature>
<evidence type="ECO:0000256" key="3">
    <source>
        <dbReference type="ARBA" id="ARBA00022448"/>
    </source>
</evidence>
<keyword evidence="5 8" id="KW-0812">Transmembrane</keyword>
<dbReference type="CDD" id="cd06261">
    <property type="entry name" value="TM_PBP2"/>
    <property type="match status" value="1"/>
</dbReference>
<feature type="transmembrane region" description="Helical" evidence="8">
    <location>
        <begin position="91"/>
        <end position="115"/>
    </location>
</feature>
<proteinExistence type="inferred from homology"/>
<dbReference type="GO" id="GO:0055085">
    <property type="term" value="P:transmembrane transport"/>
    <property type="evidence" value="ECO:0007669"/>
    <property type="project" value="InterPro"/>
</dbReference>
<dbReference type="InterPro" id="IPR000515">
    <property type="entry name" value="MetI-like"/>
</dbReference>
<keyword evidence="3 8" id="KW-0813">Transport</keyword>
<dbReference type="EMBL" id="CP018076">
    <property type="protein sequence ID" value="APE44962.1"/>
    <property type="molecule type" value="Genomic_DNA"/>
</dbReference>
<feature type="transmembrane region" description="Helical" evidence="8">
    <location>
        <begin position="185"/>
        <end position="218"/>
    </location>
</feature>
<feature type="transmembrane region" description="Helical" evidence="8">
    <location>
        <begin position="135"/>
        <end position="164"/>
    </location>
</feature>
<evidence type="ECO:0000256" key="2">
    <source>
        <dbReference type="ARBA" id="ARBA00007069"/>
    </source>
</evidence>
<keyword evidence="4" id="KW-1003">Cell membrane</keyword>
<dbReference type="Gene3D" id="1.10.3720.10">
    <property type="entry name" value="MetI-like"/>
    <property type="match status" value="1"/>
</dbReference>
<dbReference type="Pfam" id="PF00528">
    <property type="entry name" value="BPD_transp_1"/>
    <property type="match status" value="1"/>
</dbReference>
<gene>
    <name evidence="10" type="ORF">BOO69_17270</name>
</gene>
<evidence type="ECO:0000259" key="9">
    <source>
        <dbReference type="PROSITE" id="PS50928"/>
    </source>
</evidence>
<dbReference type="SUPFAM" id="SSF161098">
    <property type="entry name" value="MetI-like"/>
    <property type="match status" value="1"/>
</dbReference>
<accession>A0A1J0WKY7</accession>
<evidence type="ECO:0000256" key="1">
    <source>
        <dbReference type="ARBA" id="ARBA00004651"/>
    </source>
</evidence>
<dbReference type="PANTHER" id="PTHR42929:SF5">
    <property type="entry name" value="ABC TRANSPORTER PERMEASE PROTEIN"/>
    <property type="match status" value="1"/>
</dbReference>
<comment type="subcellular location">
    <subcellularLocation>
        <location evidence="1 8">Cell membrane</location>
        <topology evidence="1 8">Multi-pass membrane protein</topology>
    </subcellularLocation>
</comment>
<dbReference type="GO" id="GO:0005886">
    <property type="term" value="C:plasma membrane"/>
    <property type="evidence" value="ECO:0007669"/>
    <property type="project" value="UniProtKB-SubCell"/>
</dbReference>
<evidence type="ECO:0000256" key="8">
    <source>
        <dbReference type="RuleBase" id="RU363032"/>
    </source>
</evidence>
<protein>
    <submittedName>
        <fullName evidence="10">Spermidine/putrescine ABC transporter permease</fullName>
    </submittedName>
</protein>
<dbReference type="KEGG" id="suam:BOO69_17270"/>
<name>A0A1J0WKY7_9RHOB</name>
<feature type="transmembrane region" description="Helical" evidence="8">
    <location>
        <begin position="238"/>
        <end position="261"/>
    </location>
</feature>
<reference evidence="10 11" key="1">
    <citation type="submission" date="2016-11" db="EMBL/GenBank/DDBJ databases">
        <title>Complete genome sequence of Sulfitobacter sp. AM1-D1, a toxic bacteria associated with marine dinoflagellate Alexandrium minutum in East China Sea.</title>
        <authorList>
            <person name="Yang Q."/>
            <person name="Zhang X."/>
            <person name="Tian X."/>
        </authorList>
    </citation>
    <scope>NUCLEOTIDE SEQUENCE [LARGE SCALE GENOMIC DNA]</scope>
    <source>
        <strain evidence="10 11">AM1-D1</strain>
    </source>
</reference>
<dbReference type="Proteomes" id="UP000181897">
    <property type="component" value="Chromosome"/>
</dbReference>
<dbReference type="OrthoDB" id="9807047at2"/>
<feature type="domain" description="ABC transmembrane type-1" evidence="9">
    <location>
        <begin position="56"/>
        <end position="261"/>
    </location>
</feature>
<dbReference type="AlphaFoldDB" id="A0A1J0WKY7"/>
<keyword evidence="6 8" id="KW-1133">Transmembrane helix</keyword>
<evidence type="ECO:0000313" key="11">
    <source>
        <dbReference type="Proteomes" id="UP000181897"/>
    </source>
</evidence>
<evidence type="ECO:0000256" key="6">
    <source>
        <dbReference type="ARBA" id="ARBA00022989"/>
    </source>
</evidence>
<dbReference type="RefSeq" id="WP_071973309.1">
    <property type="nucleotide sequence ID" value="NZ_CP018076.1"/>
</dbReference>
<dbReference type="PROSITE" id="PS50928">
    <property type="entry name" value="ABC_TM1"/>
    <property type="match status" value="1"/>
</dbReference>
<dbReference type="PANTHER" id="PTHR42929">
    <property type="entry name" value="INNER MEMBRANE ABC TRANSPORTER PERMEASE PROTEIN YDCU-RELATED-RELATED"/>
    <property type="match status" value="1"/>
</dbReference>
<keyword evidence="7 8" id="KW-0472">Membrane</keyword>
<organism evidence="10 11">
    <name type="scientific">Sulfitobacter alexandrii</name>
    <dbReference type="NCBI Taxonomy" id="1917485"/>
    <lineage>
        <taxon>Bacteria</taxon>
        <taxon>Pseudomonadati</taxon>
        <taxon>Pseudomonadota</taxon>
        <taxon>Alphaproteobacteria</taxon>
        <taxon>Rhodobacterales</taxon>
        <taxon>Roseobacteraceae</taxon>
        <taxon>Sulfitobacter</taxon>
    </lineage>
</organism>
<dbReference type="InterPro" id="IPR035906">
    <property type="entry name" value="MetI-like_sf"/>
</dbReference>
<evidence type="ECO:0000313" key="10">
    <source>
        <dbReference type="EMBL" id="APE44962.1"/>
    </source>
</evidence>